<accession>A0A840S5F3</accession>
<proteinExistence type="predicted"/>
<reference evidence="2 4" key="2">
    <citation type="submission" date="2020-08" db="EMBL/GenBank/DDBJ databases">
        <title>Genomic Encyclopedia of Type Strains, Phase IV (KMG-IV): sequencing the most valuable type-strain genomes for metagenomic binning, comparative biology and taxonomic classification.</title>
        <authorList>
            <person name="Goeker M."/>
        </authorList>
    </citation>
    <scope>NUCLEOTIDE SEQUENCE [LARGE SCALE GENOMIC DNA]</scope>
    <source>
        <strain evidence="2 4">DSM 103679</strain>
    </source>
</reference>
<dbReference type="AlphaFoldDB" id="A0A840S5F3"/>
<evidence type="ECO:0000313" key="3">
    <source>
        <dbReference type="EMBL" id="QOS40541.1"/>
    </source>
</evidence>
<dbReference type="Proteomes" id="UP000593591">
    <property type="component" value="Chromosome"/>
</dbReference>
<keyword evidence="4" id="KW-1185">Reference proteome</keyword>
<sequence>MKKAFLLSVSALLASVFLALTSCSSEIMGYSVVLWNIHEENKGEKIAVADGTIVPVYLKSHINNVYVIGVPGSKTKIEIPLWKISEPESKKKASVTAKKYKNYKHQYAKCILDGLPIREAALNTSKQVYRLRKDEILRVLYEGKGVAPTTGSQKLEGKWLAVLTSEGTKGWCFSHNLRLFTMNADGSLGDGAEEAHVQETDDILDGMLESKWYPEYYSAMIKSGDINLDGMQPNYGFDTGLDSGNVELNLPGITVSSPFEGVTKTSNNVYRFNNSPFQVTVRNAKSIVVQYTNEKGTPRSYNFTTLDAGIRITALIADERTRRTNLFKTIRGAGPDFRSTSYGTLSFEANNEFTWNGYDLLVPAYITSEAEGSGTVSFKYFVPQSLKRSYDCVMTLTFNGMEKELTFLVKRESNGLRLTVANVTKSETSLYDSAKISIPSNPLILFFQN</sequence>
<evidence type="ECO:0000256" key="1">
    <source>
        <dbReference type="SAM" id="SignalP"/>
    </source>
</evidence>
<feature type="signal peptide" evidence="1">
    <location>
        <begin position="1"/>
        <end position="19"/>
    </location>
</feature>
<dbReference type="KEGG" id="trc:DYE49_08745"/>
<dbReference type="RefSeq" id="WP_184651177.1">
    <property type="nucleotide sequence ID" value="NZ_JACHFR010000001.1"/>
</dbReference>
<dbReference type="EMBL" id="JACHFR010000001">
    <property type="protein sequence ID" value="MBB5217729.1"/>
    <property type="molecule type" value="Genomic_DNA"/>
</dbReference>
<evidence type="ECO:0000313" key="4">
    <source>
        <dbReference type="Proteomes" id="UP000578697"/>
    </source>
</evidence>
<dbReference type="EMBL" id="CP031517">
    <property type="protein sequence ID" value="QOS40541.1"/>
    <property type="molecule type" value="Genomic_DNA"/>
</dbReference>
<keyword evidence="1" id="KW-0732">Signal</keyword>
<protein>
    <submittedName>
        <fullName evidence="3">SH3 domain-containing protein</fullName>
    </submittedName>
</protein>
<dbReference type="PROSITE" id="PS51257">
    <property type="entry name" value="PROKAR_LIPOPROTEIN"/>
    <property type="match status" value="1"/>
</dbReference>
<name>A0A840S5F3_9SPIR</name>
<dbReference type="Proteomes" id="UP000578697">
    <property type="component" value="Unassembled WGS sequence"/>
</dbReference>
<gene>
    <name evidence="3" type="ORF">DYE49_08745</name>
    <name evidence="2" type="ORF">HNP77_000073</name>
</gene>
<reference evidence="3 5" key="1">
    <citation type="submission" date="2018-08" db="EMBL/GenBank/DDBJ databases">
        <title>The first complete genome of Treponema rectale (CHPAT), a commensal spirochete of the bovine rectum.</title>
        <authorList>
            <person name="Staton G.J."/>
            <person name="Clegg S.R."/>
            <person name="Carter S.D."/>
            <person name="Radford A.D."/>
            <person name="Darby A."/>
            <person name="Hall N."/>
            <person name="Birtles R.J."/>
            <person name="Evans N.J."/>
        </authorList>
    </citation>
    <scope>NUCLEOTIDE SEQUENCE [LARGE SCALE GENOMIC DNA]</scope>
    <source>
        <strain evidence="3 5">CHPA</strain>
    </source>
</reference>
<organism evidence="2 4">
    <name type="scientific">Treponema rectale</name>
    <dbReference type="NCBI Taxonomy" id="744512"/>
    <lineage>
        <taxon>Bacteria</taxon>
        <taxon>Pseudomonadati</taxon>
        <taxon>Spirochaetota</taxon>
        <taxon>Spirochaetia</taxon>
        <taxon>Spirochaetales</taxon>
        <taxon>Treponemataceae</taxon>
        <taxon>Treponema</taxon>
    </lineage>
</organism>
<feature type="chain" id="PRO_5033643898" evidence="1">
    <location>
        <begin position="20"/>
        <end position="449"/>
    </location>
</feature>
<evidence type="ECO:0000313" key="2">
    <source>
        <dbReference type="EMBL" id="MBB5217729.1"/>
    </source>
</evidence>
<evidence type="ECO:0000313" key="5">
    <source>
        <dbReference type="Proteomes" id="UP000593591"/>
    </source>
</evidence>